<reference evidence="3" key="1">
    <citation type="submission" date="2021-04" db="EMBL/GenBank/DDBJ databases">
        <title>Luteolibacter sp. 32A isolated from the skin of an Anderson's salamander (Ambystoma andersonii).</title>
        <authorList>
            <person name="Spergser J."/>
            <person name="Busse H.-J."/>
        </authorList>
    </citation>
    <scope>NUCLEOTIDE SEQUENCE</scope>
    <source>
        <strain evidence="3">32A</strain>
    </source>
</reference>
<keyword evidence="3" id="KW-0808">Transferase</keyword>
<keyword evidence="3" id="KW-0032">Aminotransferase</keyword>
<dbReference type="PANTHER" id="PTHR43092:SF2">
    <property type="entry name" value="HERCYNYLCYSTEINE SULFOXIDE LYASE"/>
    <property type="match status" value="1"/>
</dbReference>
<dbReference type="EMBL" id="CP073100">
    <property type="protein sequence ID" value="QUE53003.1"/>
    <property type="molecule type" value="Genomic_DNA"/>
</dbReference>
<dbReference type="Gene3D" id="3.90.1150.10">
    <property type="entry name" value="Aspartate Aminotransferase, domain 1"/>
    <property type="match status" value="1"/>
</dbReference>
<dbReference type="InterPro" id="IPR015424">
    <property type="entry name" value="PyrdxlP-dep_Trfase"/>
</dbReference>
<keyword evidence="1" id="KW-0663">Pyridoxal phosphate</keyword>
<sequence length="399" mass="44277">MKPRLPDVSPLRHHWPLTPGMVFLNHGSYGACPSPVIEKQIQLRWDLDAAPVQFLHRRHTPMLDAARNEVASFLGADPANLVFVTNTTTGVNAVMRSLEFSPGDEILITSHGYNACNNVVREVARRTGAVIVEAGIPFPIGSPELVTEAILSAVTPRTKLALIDHVTSKTGLVLPLEEILRGLEERGVETLVDGAHAPGMLPLDLESLRPSYYTANLHKWVCAPKGAAILWVRPDRQETLQPAVISHGNNTPRPGHSAFQDRFDWDGTHDTTAALCAPEVIRWLEGLAPGGWPEIRERNHRMVIEGRNLLCDRLGLIAPCPDSMIGSMSTLPMPAGLETPHEGPDRDPVYVRLFDEFGIELQVFPFEGRRWFRISSHLHNTPDEYRYLADVLERMAAGR</sequence>
<dbReference type="InterPro" id="IPR015422">
    <property type="entry name" value="PyrdxlP-dep_Trfase_small"/>
</dbReference>
<evidence type="ECO:0000313" key="4">
    <source>
        <dbReference type="Proteomes" id="UP000676169"/>
    </source>
</evidence>
<dbReference type="InterPro" id="IPR015421">
    <property type="entry name" value="PyrdxlP-dep_Trfase_major"/>
</dbReference>
<dbReference type="SUPFAM" id="SSF53383">
    <property type="entry name" value="PLP-dependent transferases"/>
    <property type="match status" value="1"/>
</dbReference>
<evidence type="ECO:0000256" key="1">
    <source>
        <dbReference type="ARBA" id="ARBA00022898"/>
    </source>
</evidence>
<keyword evidence="4" id="KW-1185">Reference proteome</keyword>
<evidence type="ECO:0000259" key="2">
    <source>
        <dbReference type="Pfam" id="PF00266"/>
    </source>
</evidence>
<dbReference type="PANTHER" id="PTHR43092">
    <property type="entry name" value="L-CYSTEINE DESULFHYDRASE"/>
    <property type="match status" value="1"/>
</dbReference>
<dbReference type="AlphaFoldDB" id="A0A975PGR7"/>
<dbReference type="Proteomes" id="UP000676169">
    <property type="component" value="Chromosome"/>
</dbReference>
<dbReference type="GO" id="GO:0008483">
    <property type="term" value="F:transaminase activity"/>
    <property type="evidence" value="ECO:0007669"/>
    <property type="project" value="UniProtKB-KW"/>
</dbReference>
<dbReference type="RefSeq" id="WP_211634347.1">
    <property type="nucleotide sequence ID" value="NZ_CP073100.1"/>
</dbReference>
<proteinExistence type="predicted"/>
<evidence type="ECO:0000313" key="3">
    <source>
        <dbReference type="EMBL" id="QUE53003.1"/>
    </source>
</evidence>
<feature type="domain" description="Aminotransferase class V" evidence="2">
    <location>
        <begin position="49"/>
        <end position="286"/>
    </location>
</feature>
<organism evidence="3 4">
    <name type="scientific">Luteolibacter ambystomatis</name>
    <dbReference type="NCBI Taxonomy" id="2824561"/>
    <lineage>
        <taxon>Bacteria</taxon>
        <taxon>Pseudomonadati</taxon>
        <taxon>Verrucomicrobiota</taxon>
        <taxon>Verrucomicrobiia</taxon>
        <taxon>Verrucomicrobiales</taxon>
        <taxon>Verrucomicrobiaceae</taxon>
        <taxon>Luteolibacter</taxon>
    </lineage>
</organism>
<dbReference type="Pfam" id="PF00266">
    <property type="entry name" value="Aminotran_5"/>
    <property type="match status" value="1"/>
</dbReference>
<protein>
    <submittedName>
        <fullName evidence="3">Aminotransferase class V-fold PLP-dependent enzyme</fullName>
    </submittedName>
</protein>
<dbReference type="InterPro" id="IPR000192">
    <property type="entry name" value="Aminotrans_V_dom"/>
</dbReference>
<accession>A0A975PGR7</accession>
<dbReference type="Gene3D" id="3.40.640.10">
    <property type="entry name" value="Type I PLP-dependent aspartate aminotransferase-like (Major domain)"/>
    <property type="match status" value="1"/>
</dbReference>
<name>A0A975PGR7_9BACT</name>
<gene>
    <name evidence="3" type="ORF">KBB96_08940</name>
</gene>
<dbReference type="KEGG" id="lamb:KBB96_08940"/>